<protein>
    <submittedName>
        <fullName evidence="3">Gem-associated protein 4</fullName>
    </submittedName>
</protein>
<sequence length="1119" mass="123572">MTQMMNKDSAVLQGAFLLADKLCSPSSLSSIQKADWSRVGHLFLEALREVGGLDELDGGPNPIAVSWKKKTLCVVWLKLLSREAGEDVETTWKENPFFSLQNSLPEVNQVVLLELVKSTAAAHFFASFLLCLPQPQICAELERLVEHVRSNPVTVEDIQLFLEVWWELWKGSDEQKLGEESLEAMFTNQVARLSSTSSGVSPQAAKRIKLDIVDLPASLPNTDVLHIFLNALKDMKAHVSSADLCCQSLFISLNALYTSFLIDKEVVLPAKEKINILSKVISMQKKSHEKLSPELIREAQRDLRASITPSHFQPICINLSEAFKIITELIHFWQNRGLLKECSSYSAFQLEQSVQRVLTALDGTEAPEAVTEIDDGETVKKALRGLLSSLALTAVESSPEVKAEVTTTIISHRLDSCGDFAVFFAGETSWAACDERWVDCLEKNQAAFRQHDTLISLSSTLMSKLHSQSSDVSQCRKLMKIIADIFSQLSLEEKNTVLAAMLRLSSRGFFGCSVPSAMTEGFEQELNMAFNCIIQGRGGTSQGNLTTAASLVARVAFQNPEAALRSCCHSAIFNKGAFSLMAKILQQLPGLRGQRGGKDEGEDVGSGSSLLCRCLQELIGAKSLSDSEKEQLLKFLGLLMTPVSTAEEGEERLSFLCPQEVVNSFVLPNLSTVGHSSIDVELSLQLLHTALSVDVHNPASSPHWVLDCSPFPLLYVLAQLHNQTHRCWAQPPESAVHHWSMDTKELLVSVLTTLGQVVGVEVAAAPSSWSRALFWLYNKMEELDWTVRFHLKPVWGEHFKNEVPSSLLAVCDLPEQEWSGLDLPQYGQGTGLLAWMECCSTSDSLQSTMLSCLSLDQQKPEHVNMFSKGLLVALTQTLPWCSISQWTRLLGALRELITSGCLHVPFSLEYVDYLPLLDLRRFSCELRLSVLLLRVLQLLCGSSCSHWLSADGWGHVGRLYAHAVRDMMNSIKAKLPPPSSGTLTASESPEVPARRDSDLMTDEALTEAAGSPLTLKQSQIEEDVGTAPSQEVLFVLSQLFCHVQHIQVMMPGGQCEPLFLSSLEILSHYQAIMAAFPESSSPLESDNTRHFFSTITDNLENREMKAVLQQKIAQLVSAA</sequence>
<name>A0A6P7JHX1_9TELE</name>
<evidence type="ECO:0000256" key="1">
    <source>
        <dbReference type="SAM" id="MobiDB-lite"/>
    </source>
</evidence>
<dbReference type="InParanoid" id="A0A6P7JHX1"/>
<dbReference type="GO" id="GO:0032797">
    <property type="term" value="C:SMN complex"/>
    <property type="evidence" value="ECO:0007669"/>
    <property type="project" value="InterPro"/>
</dbReference>
<evidence type="ECO:0000313" key="3">
    <source>
        <dbReference type="RefSeq" id="XP_028276353.1"/>
    </source>
</evidence>
<dbReference type="RefSeq" id="XP_028276353.1">
    <property type="nucleotide sequence ID" value="XM_028420552.1"/>
</dbReference>
<feature type="region of interest" description="Disordered" evidence="1">
    <location>
        <begin position="975"/>
        <end position="996"/>
    </location>
</feature>
<dbReference type="GeneID" id="114445469"/>
<evidence type="ECO:0000313" key="2">
    <source>
        <dbReference type="Proteomes" id="UP000515145"/>
    </source>
</evidence>
<dbReference type="InterPro" id="IPR033265">
    <property type="entry name" value="GEMIN4"/>
</dbReference>
<accession>A0A6P7JHX1</accession>
<organism evidence="2 3">
    <name type="scientific">Parambassis ranga</name>
    <name type="common">Indian glassy fish</name>
    <dbReference type="NCBI Taxonomy" id="210632"/>
    <lineage>
        <taxon>Eukaryota</taxon>
        <taxon>Metazoa</taxon>
        <taxon>Chordata</taxon>
        <taxon>Craniata</taxon>
        <taxon>Vertebrata</taxon>
        <taxon>Euteleostomi</taxon>
        <taxon>Actinopterygii</taxon>
        <taxon>Neopterygii</taxon>
        <taxon>Teleostei</taxon>
        <taxon>Neoteleostei</taxon>
        <taxon>Acanthomorphata</taxon>
        <taxon>Ovalentaria</taxon>
        <taxon>Ambassidae</taxon>
        <taxon>Parambassis</taxon>
    </lineage>
</organism>
<dbReference type="PANTHER" id="PTHR15571">
    <property type="entry name" value="GEM-ASSOCIATED PROTEIN 4"/>
    <property type="match status" value="1"/>
</dbReference>
<proteinExistence type="predicted"/>
<dbReference type="AlphaFoldDB" id="A0A6P7JHX1"/>
<reference evidence="3" key="1">
    <citation type="submission" date="2025-08" db="UniProtKB">
        <authorList>
            <consortium name="RefSeq"/>
        </authorList>
    </citation>
    <scope>IDENTIFICATION</scope>
</reference>
<dbReference type="GO" id="GO:0000387">
    <property type="term" value="P:spliceosomal snRNP assembly"/>
    <property type="evidence" value="ECO:0007669"/>
    <property type="project" value="InterPro"/>
</dbReference>
<gene>
    <name evidence="3" type="primary">gemin4</name>
</gene>
<dbReference type="Proteomes" id="UP000515145">
    <property type="component" value="Chromosome 13"/>
</dbReference>
<dbReference type="PANTHER" id="PTHR15571:SF2">
    <property type="entry name" value="GEM-ASSOCIATED PROTEIN 4"/>
    <property type="match status" value="1"/>
</dbReference>
<dbReference type="CTD" id="50628"/>
<dbReference type="OrthoDB" id="9875414at2759"/>
<dbReference type="GO" id="GO:0006364">
    <property type="term" value="P:rRNA processing"/>
    <property type="evidence" value="ECO:0007669"/>
    <property type="project" value="InterPro"/>
</dbReference>
<keyword evidence="2" id="KW-1185">Reference proteome</keyword>